<accession>G0P4T2</accession>
<dbReference type="InterPro" id="IPR050291">
    <property type="entry name" value="CDF_Transporter"/>
</dbReference>
<dbReference type="GO" id="GO:0008324">
    <property type="term" value="F:monoatomic cation transmembrane transporter activity"/>
    <property type="evidence" value="ECO:0007669"/>
    <property type="project" value="InterPro"/>
</dbReference>
<evidence type="ECO:0000256" key="7">
    <source>
        <dbReference type="SAM" id="Phobius"/>
    </source>
</evidence>
<feature type="domain" description="Cation efflux protein transmembrane" evidence="8">
    <location>
        <begin position="76"/>
        <end position="264"/>
    </location>
</feature>
<keyword evidence="10" id="KW-1185">Reference proteome</keyword>
<feature type="transmembrane region" description="Helical" evidence="7">
    <location>
        <begin position="180"/>
        <end position="198"/>
    </location>
</feature>
<evidence type="ECO:0000256" key="1">
    <source>
        <dbReference type="ARBA" id="ARBA00004141"/>
    </source>
</evidence>
<evidence type="ECO:0000256" key="5">
    <source>
        <dbReference type="ARBA" id="ARBA00023136"/>
    </source>
</evidence>
<dbReference type="eggNOG" id="KOG1485">
    <property type="taxonomic scope" value="Eukaryota"/>
</dbReference>
<dbReference type="HOGENOM" id="CLU_013430_2_1_1"/>
<name>G0P4T2_CAEBE</name>
<gene>
    <name evidence="9" type="ORF">CAEBREN_03306</name>
</gene>
<dbReference type="GO" id="GO:0016020">
    <property type="term" value="C:membrane"/>
    <property type="evidence" value="ECO:0007669"/>
    <property type="project" value="UniProtKB-SubCell"/>
</dbReference>
<dbReference type="AlphaFoldDB" id="G0P4T2"/>
<comment type="subcellular location">
    <subcellularLocation>
        <location evidence="1">Membrane</location>
        <topology evidence="1">Multi-pass membrane protein</topology>
    </subcellularLocation>
</comment>
<dbReference type="OMA" id="MESHFGF"/>
<keyword evidence="5 7" id="KW-0472">Membrane</keyword>
<dbReference type="Proteomes" id="UP000008068">
    <property type="component" value="Unassembled WGS sequence"/>
</dbReference>
<dbReference type="InterPro" id="IPR058533">
    <property type="entry name" value="Cation_efflux_TM"/>
</dbReference>
<reference evidence="10" key="1">
    <citation type="submission" date="2011-07" db="EMBL/GenBank/DDBJ databases">
        <authorList>
            <consortium name="Caenorhabditis brenneri Sequencing and Analysis Consortium"/>
            <person name="Wilson R.K."/>
        </authorList>
    </citation>
    <scope>NUCLEOTIDE SEQUENCE [LARGE SCALE GENOMIC DNA]</scope>
    <source>
        <strain evidence="10">PB2801</strain>
    </source>
</reference>
<feature type="region of interest" description="Disordered" evidence="6">
    <location>
        <begin position="1"/>
        <end position="21"/>
    </location>
</feature>
<dbReference type="InParanoid" id="G0P4T2"/>
<keyword evidence="4 7" id="KW-1133">Transmembrane helix</keyword>
<dbReference type="Gene3D" id="1.20.1510.10">
    <property type="entry name" value="Cation efflux protein transmembrane domain"/>
    <property type="match status" value="1"/>
</dbReference>
<dbReference type="FunFam" id="1.20.1510.10:FF:000005">
    <property type="entry name" value="Putative Cation diffusion facilitator 1"/>
    <property type="match status" value="1"/>
</dbReference>
<dbReference type="FunCoup" id="G0P4T2">
    <property type="interactions" value="32"/>
</dbReference>
<evidence type="ECO:0000256" key="2">
    <source>
        <dbReference type="ARBA" id="ARBA00022448"/>
    </source>
</evidence>
<dbReference type="OrthoDB" id="78296at2759"/>
<dbReference type="Pfam" id="PF01545">
    <property type="entry name" value="Cation_efflux"/>
    <property type="match status" value="1"/>
</dbReference>
<organism evidence="10">
    <name type="scientific">Caenorhabditis brenneri</name>
    <name type="common">Nematode worm</name>
    <dbReference type="NCBI Taxonomy" id="135651"/>
    <lineage>
        <taxon>Eukaryota</taxon>
        <taxon>Metazoa</taxon>
        <taxon>Ecdysozoa</taxon>
        <taxon>Nematoda</taxon>
        <taxon>Chromadorea</taxon>
        <taxon>Rhabditida</taxon>
        <taxon>Rhabditina</taxon>
        <taxon>Rhabditomorpha</taxon>
        <taxon>Rhabditoidea</taxon>
        <taxon>Rhabditidae</taxon>
        <taxon>Peloderinae</taxon>
        <taxon>Caenorhabditis</taxon>
    </lineage>
</organism>
<evidence type="ECO:0000256" key="3">
    <source>
        <dbReference type="ARBA" id="ARBA00022692"/>
    </source>
</evidence>
<dbReference type="SUPFAM" id="SSF160240">
    <property type="entry name" value="Cation efflux protein cytoplasmic domain-like"/>
    <property type="match status" value="1"/>
</dbReference>
<evidence type="ECO:0000256" key="6">
    <source>
        <dbReference type="SAM" id="MobiDB-lite"/>
    </source>
</evidence>
<keyword evidence="3 7" id="KW-0812">Transmembrane</keyword>
<feature type="transmembrane region" description="Helical" evidence="7">
    <location>
        <begin position="141"/>
        <end position="160"/>
    </location>
</feature>
<dbReference type="EMBL" id="GL380067">
    <property type="protein sequence ID" value="EGT45075.1"/>
    <property type="molecule type" value="Genomic_DNA"/>
</dbReference>
<evidence type="ECO:0000313" key="9">
    <source>
        <dbReference type="EMBL" id="EGT45075.1"/>
    </source>
</evidence>
<dbReference type="PANTHER" id="PTHR43840:SF6">
    <property type="entry name" value="CATION EFFLUX PROTEIN CYTOPLASMIC DOMAIN-CONTAINING PROTEIN"/>
    <property type="match status" value="1"/>
</dbReference>
<dbReference type="InterPro" id="IPR027469">
    <property type="entry name" value="Cation_efflux_TMD_sf"/>
</dbReference>
<evidence type="ECO:0000256" key="4">
    <source>
        <dbReference type="ARBA" id="ARBA00022989"/>
    </source>
</evidence>
<keyword evidence="2" id="KW-0813">Transport</keyword>
<evidence type="ECO:0000259" key="8">
    <source>
        <dbReference type="Pfam" id="PF01545"/>
    </source>
</evidence>
<protein>
    <recommendedName>
        <fullName evidence="8">Cation efflux protein transmembrane domain-containing protein</fullName>
    </recommendedName>
</protein>
<dbReference type="PANTHER" id="PTHR43840">
    <property type="entry name" value="MITOCHONDRIAL METAL TRANSPORTER 1-RELATED"/>
    <property type="match status" value="1"/>
</dbReference>
<feature type="compositionally biased region" description="Basic and acidic residues" evidence="6">
    <location>
        <begin position="7"/>
        <end position="21"/>
    </location>
</feature>
<proteinExistence type="predicted"/>
<dbReference type="InterPro" id="IPR036837">
    <property type="entry name" value="Cation_efflux_CTD_sf"/>
</dbReference>
<sequence length="368" mass="42069">MTPRKRKTEEKSNGTTEKNVEKKVLAPDVQKKIDEFYEQQKELLKKFEEDQETIQKPLQKPEEEDERYEDRWLAQATFALNIGSLIGNLVASIISGSLSIMSTFVDSSMDIACSFVMNICLSAISKTDAQKYPRGRDRLELIGVILCSVIMAFANVSMIMQSINSIVNDTVDPKMTNSTIAIVVVQTVIKAVIMWLCYKRASSSSLVIAMDLRNDLMTRSLALICGYLGDYVWRFADPIGAICVCSWIAFSWCRHVIENIPQLVGISAERDQMARILNITLKHDKRIRYIDHSMIYYTGLNAQVELHIVLDEKLPLKVLFFSKNLENPLKNHKFQITHDISHDLEKNIQKLDFVERCFVHVDYNCDGD</sequence>
<evidence type="ECO:0000313" key="10">
    <source>
        <dbReference type="Proteomes" id="UP000008068"/>
    </source>
</evidence>
<dbReference type="SUPFAM" id="SSF161111">
    <property type="entry name" value="Cation efflux protein transmembrane domain-like"/>
    <property type="match status" value="1"/>
</dbReference>